<dbReference type="EMBL" id="CP063849">
    <property type="protein sequence ID" value="QOY89437.1"/>
    <property type="molecule type" value="Genomic_DNA"/>
</dbReference>
<evidence type="ECO:0000259" key="2">
    <source>
        <dbReference type="Pfam" id="PF21307"/>
    </source>
</evidence>
<dbReference type="RefSeq" id="WP_194451099.1">
    <property type="nucleotide sequence ID" value="NZ_CP063849.1"/>
</dbReference>
<dbReference type="Proteomes" id="UP000593892">
    <property type="component" value="Chromosome"/>
</dbReference>
<feature type="domain" description="Glycosyl hydrolase family 95 catalytic" evidence="3">
    <location>
        <begin position="331"/>
        <end position="744"/>
    </location>
</feature>
<organism evidence="4 5">
    <name type="scientific">Paludibaculum fermentans</name>
    <dbReference type="NCBI Taxonomy" id="1473598"/>
    <lineage>
        <taxon>Bacteria</taxon>
        <taxon>Pseudomonadati</taxon>
        <taxon>Acidobacteriota</taxon>
        <taxon>Terriglobia</taxon>
        <taxon>Bryobacterales</taxon>
        <taxon>Bryobacteraceae</taxon>
        <taxon>Paludibaculum</taxon>
    </lineage>
</organism>
<feature type="domain" description="Alpha fucosidase A-like C-terminal" evidence="2">
    <location>
        <begin position="746"/>
        <end position="816"/>
    </location>
</feature>
<dbReference type="InterPro" id="IPR008928">
    <property type="entry name" value="6-hairpin_glycosidase_sf"/>
</dbReference>
<evidence type="ECO:0000259" key="1">
    <source>
        <dbReference type="Pfam" id="PF14498"/>
    </source>
</evidence>
<feature type="domain" description="Glycosyl hydrolase family 95 N-terminal" evidence="1">
    <location>
        <begin position="26"/>
        <end position="301"/>
    </location>
</feature>
<accession>A0A7S7SKR0</accession>
<dbReference type="Pfam" id="PF21307">
    <property type="entry name" value="Glyco_hydro_95_C"/>
    <property type="match status" value="1"/>
</dbReference>
<gene>
    <name evidence="4" type="ORF">IRI77_05640</name>
</gene>
<proteinExistence type="predicted"/>
<evidence type="ECO:0000313" key="4">
    <source>
        <dbReference type="EMBL" id="QOY89437.1"/>
    </source>
</evidence>
<dbReference type="FunFam" id="1.50.10.10:FF:000028">
    <property type="entry name" value="Alpha-L-fucosidase 2"/>
    <property type="match status" value="1"/>
</dbReference>
<dbReference type="Pfam" id="PF22124">
    <property type="entry name" value="Glyco_hydro_95_cat"/>
    <property type="match status" value="1"/>
</dbReference>
<sequence length="824" mass="91405">MPTRRSFLQSAAALAVPAAKDPNLRLWYDTPASDWNEALPLGNGRLGGMIFGSVPEELISLNDDTLTSSEPGVDNLPLDVSGQFDVVIALLKQRQYAEAADVITKNWTGRSWPCYQPLGDLRLAFDHGPSSGAYLRELDLAQAISRTVYTVGGVEFSRECFISQPGQVLVLRLKASEPRALRFHATLQSVHPTAETLSVNKKDSIRMHGQVPGFALRRSLEWVEKRKEQWKYPELWNSDGSRKPNAKAVLYGREAGGLGTFFEARVMVHSTDGTASVDKGVLSVRNSTETVLLLSAATSFNGFDKSPSKAGLNPQEIASRQMAAASAKGWLALRDEHVADHQRLFKRVTIDLGAATKQSELPTDARIPAFRNGNDPSLAALYFQYGRYLTIAGSRPGTQPLNLQGIWNPMVVPPWASGYTTNINAEMNYWPTEVANLAECAEPLMKMVRELAVTGRQVAQKMYHRRGWVLHHNTTLWRGAQPVDNDAIPSFWPVGGAWLCQHLWEHYQFGGDRQFLTEAYPLMKGAAEFLCDWLVDDGHGHLVTAAGNSPENSFVYLDANGKQQTAGVTMGPTMDLAITRDLFRNCLEAAKILNVGAGFRKELQGKLDRLLPYKVGARGQLQEWPEDFEEREREHRHVSHLYGLHPGREFHPRTTPELCAAARRTLELRGDGGTGWSRAWKINFWARLLDGNHAYKLLSNLFEPGRSAPGKFNKGGVMPNLFCSHPPFQIDGNFGGAAGISEMLLQSHMGEIHLLPALPDAWPDGKVTGLRARGAFEVDLAWKAGRLARVEIRSKHGGECRLRYKDQTATLKGKKIEFTRFPSA</sequence>
<keyword evidence="5" id="KW-1185">Reference proteome</keyword>
<evidence type="ECO:0000313" key="5">
    <source>
        <dbReference type="Proteomes" id="UP000593892"/>
    </source>
</evidence>
<keyword evidence="4" id="KW-0378">Hydrolase</keyword>
<dbReference type="PIRSF" id="PIRSF007663">
    <property type="entry name" value="UCP007663"/>
    <property type="match status" value="1"/>
</dbReference>
<dbReference type="InterPro" id="IPR054363">
    <property type="entry name" value="GH95_cat"/>
</dbReference>
<dbReference type="PANTHER" id="PTHR31084">
    <property type="entry name" value="ALPHA-L-FUCOSIDASE 2"/>
    <property type="match status" value="1"/>
</dbReference>
<dbReference type="Pfam" id="PF14498">
    <property type="entry name" value="Glyco_hyd_65N_2"/>
    <property type="match status" value="1"/>
</dbReference>
<dbReference type="InterPro" id="IPR049053">
    <property type="entry name" value="AFCA-like_C"/>
</dbReference>
<dbReference type="KEGG" id="pfer:IRI77_05640"/>
<name>A0A7S7SKR0_PALFE</name>
<dbReference type="InterPro" id="IPR016518">
    <property type="entry name" value="Alpha-L-fucosidase"/>
</dbReference>
<dbReference type="GO" id="GO:0004560">
    <property type="term" value="F:alpha-L-fucosidase activity"/>
    <property type="evidence" value="ECO:0007669"/>
    <property type="project" value="InterPro"/>
</dbReference>
<protein>
    <submittedName>
        <fullName evidence="4">Glycoside hydrolase family 95 protein</fullName>
    </submittedName>
</protein>
<dbReference type="SUPFAM" id="SSF48208">
    <property type="entry name" value="Six-hairpin glycosidases"/>
    <property type="match status" value="1"/>
</dbReference>
<dbReference type="GO" id="GO:0005975">
    <property type="term" value="P:carbohydrate metabolic process"/>
    <property type="evidence" value="ECO:0007669"/>
    <property type="project" value="InterPro"/>
</dbReference>
<evidence type="ECO:0000259" key="3">
    <source>
        <dbReference type="Pfam" id="PF22124"/>
    </source>
</evidence>
<dbReference type="Gene3D" id="1.50.10.10">
    <property type="match status" value="1"/>
</dbReference>
<dbReference type="AlphaFoldDB" id="A0A7S7SKR0"/>
<dbReference type="PANTHER" id="PTHR31084:SF0">
    <property type="entry name" value="ALPHA-L-FUCOSIDASE 2"/>
    <property type="match status" value="1"/>
</dbReference>
<reference evidence="4 5" key="1">
    <citation type="submission" date="2020-10" db="EMBL/GenBank/DDBJ databases">
        <title>Complete genome sequence of Paludibaculum fermentans P105T, a facultatively anaerobic acidobacterium capable of dissimilatory Fe(III) reduction.</title>
        <authorList>
            <person name="Dedysh S.N."/>
            <person name="Beletsky A.V."/>
            <person name="Kulichevskaya I.S."/>
            <person name="Mardanov A.V."/>
            <person name="Ravin N.V."/>
        </authorList>
    </citation>
    <scope>NUCLEOTIDE SEQUENCE [LARGE SCALE GENOMIC DNA]</scope>
    <source>
        <strain evidence="4 5">P105</strain>
    </source>
</reference>
<dbReference type="InterPro" id="IPR012341">
    <property type="entry name" value="6hp_glycosidase-like_sf"/>
</dbReference>
<dbReference type="InterPro" id="IPR027414">
    <property type="entry name" value="GH95_N_dom"/>
</dbReference>